<comment type="caution">
    <text evidence="3">The sequence shown here is derived from an EMBL/GenBank/DDBJ whole genome shotgun (WGS) entry which is preliminary data.</text>
</comment>
<dbReference type="InterPro" id="IPR018392">
    <property type="entry name" value="LysM"/>
</dbReference>
<dbReference type="OrthoDB" id="9799970at2"/>
<feature type="domain" description="LysM" evidence="2">
    <location>
        <begin position="44"/>
        <end position="88"/>
    </location>
</feature>
<evidence type="ECO:0000313" key="4">
    <source>
        <dbReference type="Proteomes" id="UP000292564"/>
    </source>
</evidence>
<dbReference type="Pfam" id="PF13539">
    <property type="entry name" value="Peptidase_M15_4"/>
    <property type="match status" value="1"/>
</dbReference>
<dbReference type="AlphaFoldDB" id="A0A4Q7ZTZ3"/>
<dbReference type="InterPro" id="IPR036779">
    <property type="entry name" value="LysM_dom_sf"/>
</dbReference>
<dbReference type="GO" id="GO:0004180">
    <property type="term" value="F:carboxypeptidase activity"/>
    <property type="evidence" value="ECO:0007669"/>
    <property type="project" value="UniProtKB-KW"/>
</dbReference>
<keyword evidence="3" id="KW-0121">Carboxypeptidase</keyword>
<dbReference type="SUPFAM" id="SSF55166">
    <property type="entry name" value="Hedgehog/DD-peptidase"/>
    <property type="match status" value="1"/>
</dbReference>
<keyword evidence="3" id="KW-0645">Protease</keyword>
<reference evidence="3 4" key="1">
    <citation type="submission" date="2019-02" db="EMBL/GenBank/DDBJ databases">
        <title>Sequencing the genomes of 1000 actinobacteria strains.</title>
        <authorList>
            <person name="Klenk H.-P."/>
        </authorList>
    </citation>
    <scope>NUCLEOTIDE SEQUENCE [LARGE SCALE GENOMIC DNA]</scope>
    <source>
        <strain evidence="3 4">DSM 45162</strain>
    </source>
</reference>
<sequence>MATVLLLAGPAAAVATPAAAAAGPAAATPATAGPAAAGTARRSVWHVVAPGETMAGIAAANGLRVADVGRWNQIVPPYPVHVDETLRLTPPTSRMPSWRTRVEPVTPESVSWNPAYRCPVPPQDLRRIWVSYIDFRGEYHDGSIVMHKNLVTQTQQAFATLFRWRFRIMAMAPLWLNLPGQTDTSIATSGYACRRVAGSRVWSQHAYGVAIDLNPLQNPMVRGALLDPPAAGRWVRRNQYLIGMVHAEGAVRALTGNGFAWGGRWRTLKDYQHFSTTGR</sequence>
<evidence type="ECO:0000256" key="1">
    <source>
        <dbReference type="SAM" id="SignalP"/>
    </source>
</evidence>
<feature type="signal peptide" evidence="1">
    <location>
        <begin position="1"/>
        <end position="20"/>
    </location>
</feature>
<dbReference type="Gene3D" id="3.10.350.10">
    <property type="entry name" value="LysM domain"/>
    <property type="match status" value="1"/>
</dbReference>
<feature type="chain" id="PRO_5020475407" evidence="1">
    <location>
        <begin position="21"/>
        <end position="279"/>
    </location>
</feature>
<name>A0A4Q7ZTZ3_9ACTN</name>
<dbReference type="InterPro" id="IPR009045">
    <property type="entry name" value="Zn_M74/Hedgehog-like"/>
</dbReference>
<gene>
    <name evidence="3" type="ORF">EV385_6375</name>
</gene>
<dbReference type="CDD" id="cd00118">
    <property type="entry name" value="LysM"/>
    <property type="match status" value="1"/>
</dbReference>
<dbReference type="Proteomes" id="UP000292564">
    <property type="component" value="Unassembled WGS sequence"/>
</dbReference>
<evidence type="ECO:0000313" key="3">
    <source>
        <dbReference type="EMBL" id="RZU54424.1"/>
    </source>
</evidence>
<dbReference type="Gene3D" id="3.30.1380.10">
    <property type="match status" value="1"/>
</dbReference>
<dbReference type="InterPro" id="IPR039561">
    <property type="entry name" value="Peptidase_M15C"/>
</dbReference>
<dbReference type="PROSITE" id="PS51782">
    <property type="entry name" value="LYSM"/>
    <property type="match status" value="1"/>
</dbReference>
<protein>
    <submittedName>
        <fullName evidence="3">D-alanyl-D-alanine carboxypeptidase-like protein</fullName>
    </submittedName>
</protein>
<evidence type="ECO:0000259" key="2">
    <source>
        <dbReference type="PROSITE" id="PS51782"/>
    </source>
</evidence>
<dbReference type="EMBL" id="SHKY01000001">
    <property type="protein sequence ID" value="RZU54424.1"/>
    <property type="molecule type" value="Genomic_DNA"/>
</dbReference>
<keyword evidence="4" id="KW-1185">Reference proteome</keyword>
<accession>A0A4Q7ZTZ3</accession>
<keyword evidence="1" id="KW-0732">Signal</keyword>
<dbReference type="Pfam" id="PF01476">
    <property type="entry name" value="LysM"/>
    <property type="match status" value="1"/>
</dbReference>
<organism evidence="3 4">
    <name type="scientific">Krasilnikovia cinnamomea</name>
    <dbReference type="NCBI Taxonomy" id="349313"/>
    <lineage>
        <taxon>Bacteria</taxon>
        <taxon>Bacillati</taxon>
        <taxon>Actinomycetota</taxon>
        <taxon>Actinomycetes</taxon>
        <taxon>Micromonosporales</taxon>
        <taxon>Micromonosporaceae</taxon>
        <taxon>Krasilnikovia</taxon>
    </lineage>
</organism>
<dbReference type="SUPFAM" id="SSF54106">
    <property type="entry name" value="LysM domain"/>
    <property type="match status" value="1"/>
</dbReference>
<proteinExistence type="predicted"/>
<keyword evidence="3" id="KW-0378">Hydrolase</keyword>